<proteinExistence type="predicted"/>
<dbReference type="EMBL" id="CAAJGR010000042">
    <property type="protein sequence ID" value="VHO00585.1"/>
    <property type="molecule type" value="Genomic_DNA"/>
</dbReference>
<dbReference type="PROSITE" id="PS51257">
    <property type="entry name" value="PROKAR_LIPOPROTEIN"/>
    <property type="match status" value="1"/>
</dbReference>
<sequence>MASIVKNILICIFTLGLVGCAVSPSERMAQYQAGSKLAYISLMGDSFDLVMTGTTIFNNDAKSIDVPEWNFDQKIQDEIIRSSKDSKFIFQNLSNVDKSKLDNVLKGIQKPDTLLIDAKNQGFALLVVFIPEYQSYVNGNRSGNTISVTQNVQGYGLSKISNLGTEQMTFLFSSGKTIIYDLTTSKEIGSVKTVGMRHSNVLHNTKFEHLTRNHIEKEKDLLFDIVTLQAKNHIRDLRVCNCW</sequence>
<name>A0A486XH21_9GAMM</name>
<reference evidence="1" key="1">
    <citation type="submission" date="2019-04" db="EMBL/GenBank/DDBJ databases">
        <authorList>
            <person name="Brambilla D."/>
        </authorList>
    </citation>
    <scope>NUCLEOTIDE SEQUENCE</scope>
    <source>
        <strain evidence="1">BAL1</strain>
    </source>
</reference>
<dbReference type="AlphaFoldDB" id="A0A486XH21"/>
<evidence type="ECO:0000313" key="1">
    <source>
        <dbReference type="EMBL" id="VHO00585.1"/>
    </source>
</evidence>
<organism evidence="1">
    <name type="scientific">Rheinheimera sp. BAL341</name>
    <dbReference type="NCBI Taxonomy" id="1708203"/>
    <lineage>
        <taxon>Bacteria</taxon>
        <taxon>Pseudomonadati</taxon>
        <taxon>Pseudomonadota</taxon>
        <taxon>Gammaproteobacteria</taxon>
        <taxon>Chromatiales</taxon>
        <taxon>Chromatiaceae</taxon>
        <taxon>Rheinheimera</taxon>
    </lineage>
</organism>
<evidence type="ECO:0008006" key="2">
    <source>
        <dbReference type="Google" id="ProtNLM"/>
    </source>
</evidence>
<accession>A0A486XH21</accession>
<protein>
    <recommendedName>
        <fullName evidence="2">Lipoprotein</fullName>
    </recommendedName>
</protein>
<gene>
    <name evidence="1" type="ORF">BAL341_163</name>
</gene>